<name>A0A1C3YSI7_9GAMM</name>
<dbReference type="AlphaFoldDB" id="A0A1C3YSI7"/>
<evidence type="ECO:0000313" key="1">
    <source>
        <dbReference type="EMBL" id="SCB72998.1"/>
    </source>
</evidence>
<keyword evidence="2" id="KW-1185">Reference proteome</keyword>
<proteinExistence type="predicted"/>
<dbReference type="Proteomes" id="UP000199698">
    <property type="component" value="Unassembled WGS sequence"/>
</dbReference>
<dbReference type="STRING" id="1798183.GA0061080_100170"/>
<reference evidence="2" key="1">
    <citation type="submission" date="2016-08" db="EMBL/GenBank/DDBJ databases">
        <authorList>
            <person name="Varghese N."/>
            <person name="Submissions Spin"/>
        </authorList>
    </citation>
    <scope>NUCLEOTIDE SEQUENCE [LARGE SCALE GENOMIC DNA]</scope>
    <source>
        <strain evidence="2">R-53144</strain>
    </source>
</reference>
<sequence length="49" mass="5582">MRITVGAGYRVYYAKDGDITYLLLCGGDKSTQNKDIEKAVKLWKEIKND</sequence>
<dbReference type="EMBL" id="FMBA01000001">
    <property type="protein sequence ID" value="SCB72998.1"/>
    <property type="molecule type" value="Genomic_DNA"/>
</dbReference>
<dbReference type="NCBIfam" id="TIGR02683">
    <property type="entry name" value="upstrm_HI1419"/>
    <property type="match status" value="1"/>
</dbReference>
<gene>
    <name evidence="1" type="ORF">GA0061080_100170</name>
</gene>
<dbReference type="PANTHER" id="PTHR41791">
    <property type="entry name" value="SSL7039 PROTEIN"/>
    <property type="match status" value="1"/>
</dbReference>
<accession>A0A1C3YSI7</accession>
<organism evidence="1 2">
    <name type="scientific">Gilliamella intestini</name>
    <dbReference type="NCBI Taxonomy" id="1798183"/>
    <lineage>
        <taxon>Bacteria</taxon>
        <taxon>Pseudomonadati</taxon>
        <taxon>Pseudomonadota</taxon>
        <taxon>Gammaproteobacteria</taxon>
        <taxon>Orbales</taxon>
        <taxon>Orbaceae</taxon>
        <taxon>Gilliamella</taxon>
    </lineage>
</organism>
<evidence type="ECO:0000313" key="2">
    <source>
        <dbReference type="Proteomes" id="UP000199698"/>
    </source>
</evidence>
<dbReference type="PANTHER" id="PTHR41791:SF1">
    <property type="entry name" value="SSL7039 PROTEIN"/>
    <property type="match status" value="1"/>
</dbReference>
<protein>
    <submittedName>
        <fullName evidence="1">Putative addiction module killer protein</fullName>
    </submittedName>
</protein>
<dbReference type="InterPro" id="IPR014056">
    <property type="entry name" value="TypeIITA-like_toxin_pred"/>
</dbReference>